<evidence type="ECO:0000313" key="1">
    <source>
        <dbReference type="EMBL" id="TFV94198.1"/>
    </source>
</evidence>
<dbReference type="EMBL" id="SPSB01000003">
    <property type="protein sequence ID" value="TFV94198.1"/>
    <property type="molecule type" value="Genomic_DNA"/>
</dbReference>
<dbReference type="InterPro" id="IPR038444">
    <property type="entry name" value="DUF465_sf"/>
</dbReference>
<dbReference type="Proteomes" id="UP000297647">
    <property type="component" value="Unassembled WGS sequence"/>
</dbReference>
<accession>A0A4Y9QQY7</accession>
<comment type="caution">
    <text evidence="1">The sequence shown here is derived from an EMBL/GenBank/DDBJ whole genome shotgun (WGS) entry which is preliminary data.</text>
</comment>
<dbReference type="InterPro" id="IPR007420">
    <property type="entry name" value="DUF465"/>
</dbReference>
<protein>
    <submittedName>
        <fullName evidence="1">DUF465 domain-containing protein</fullName>
    </submittedName>
</protein>
<reference evidence="1 2" key="1">
    <citation type="submission" date="2019-03" db="EMBL/GenBank/DDBJ databases">
        <title>Algoriphagus sp. nov, a new strain isolated from root system soil of mangrove plant Kandelia.</title>
        <authorList>
            <person name="Yin Q."/>
            <person name="Wang K."/>
            <person name="Song Z."/>
        </authorList>
    </citation>
    <scope>NUCLEOTIDE SEQUENCE [LARGE SCALE GENOMIC DNA]</scope>
    <source>
        <strain evidence="1 2">XY-J91</strain>
    </source>
</reference>
<keyword evidence="2" id="KW-1185">Reference proteome</keyword>
<gene>
    <name evidence="1" type="ORF">E4S40_09160</name>
</gene>
<name>A0A4Y9QQY7_9BACT</name>
<dbReference type="Pfam" id="PF04325">
    <property type="entry name" value="DUF465"/>
    <property type="match status" value="1"/>
</dbReference>
<sequence>MMIKKHPLQEEFPEFEDKINQLKVEDEYFKNLFDDYDEVDHEIYRIESETEPASDETTNQLHIKRMRLKDEIYRILKES</sequence>
<organism evidence="1 2">
    <name type="scientific">Algoriphagus kandeliae</name>
    <dbReference type="NCBI Taxonomy" id="2562278"/>
    <lineage>
        <taxon>Bacteria</taxon>
        <taxon>Pseudomonadati</taxon>
        <taxon>Bacteroidota</taxon>
        <taxon>Cytophagia</taxon>
        <taxon>Cytophagales</taxon>
        <taxon>Cyclobacteriaceae</taxon>
        <taxon>Algoriphagus</taxon>
    </lineage>
</organism>
<dbReference type="OrthoDB" id="1263265at2"/>
<dbReference type="Gene3D" id="6.10.280.50">
    <property type="match status" value="1"/>
</dbReference>
<proteinExistence type="predicted"/>
<evidence type="ECO:0000313" key="2">
    <source>
        <dbReference type="Proteomes" id="UP000297647"/>
    </source>
</evidence>
<dbReference type="AlphaFoldDB" id="A0A4Y9QQY7"/>